<evidence type="ECO:0000256" key="1">
    <source>
        <dbReference type="SAM" id="MobiDB-lite"/>
    </source>
</evidence>
<organism evidence="3 4">
    <name type="scientific">Asticcacaulis currens</name>
    <dbReference type="NCBI Taxonomy" id="2984210"/>
    <lineage>
        <taxon>Bacteria</taxon>
        <taxon>Pseudomonadati</taxon>
        <taxon>Pseudomonadota</taxon>
        <taxon>Alphaproteobacteria</taxon>
        <taxon>Caulobacterales</taxon>
        <taxon>Caulobacteraceae</taxon>
        <taxon>Asticcacaulis</taxon>
    </lineage>
</organism>
<proteinExistence type="predicted"/>
<reference evidence="3 4" key="1">
    <citation type="submission" date="2023-01" db="EMBL/GenBank/DDBJ databases">
        <title>Novel species of the genus Asticcacaulis isolated from rivers.</title>
        <authorList>
            <person name="Lu H."/>
        </authorList>
    </citation>
    <scope>NUCLEOTIDE SEQUENCE [LARGE SCALE GENOMIC DNA]</scope>
    <source>
        <strain evidence="3 4">DXS10W</strain>
    </source>
</reference>
<evidence type="ECO:0000259" key="2">
    <source>
        <dbReference type="Pfam" id="PF09361"/>
    </source>
</evidence>
<dbReference type="Proteomes" id="UP001216595">
    <property type="component" value="Unassembled WGS sequence"/>
</dbReference>
<accession>A0ABT5IH98</accession>
<keyword evidence="4" id="KW-1185">Reference proteome</keyword>
<name>A0ABT5IH98_9CAUL</name>
<sequence length="179" mass="19352">MDPLKTPQNWPEKPVEKAADTLSGAAQTATSAASEALHRTHDAVKESTERGMAIGQDALNRTQAETQRLSQRSVEMGSEALKACVTAGHQTADLMSELNQAMTELGNQSISHYDRLSRQAMGVRTVQDMVNLQTATVETLQDHMGGFARLYGLYVDGLGRILQPIAEQAVKSQRGMVAA</sequence>
<dbReference type="RefSeq" id="WP_272742199.1">
    <property type="nucleotide sequence ID" value="NZ_JAQQKW010000009.1"/>
</dbReference>
<evidence type="ECO:0000313" key="4">
    <source>
        <dbReference type="Proteomes" id="UP001216595"/>
    </source>
</evidence>
<dbReference type="Pfam" id="PF09361">
    <property type="entry name" value="Phasin_2"/>
    <property type="match status" value="1"/>
</dbReference>
<gene>
    <name evidence="3" type="ORF">PQU94_14755</name>
</gene>
<feature type="domain" description="Phasin" evidence="2">
    <location>
        <begin position="75"/>
        <end position="167"/>
    </location>
</feature>
<dbReference type="InterPro" id="IPR018968">
    <property type="entry name" value="Phasin"/>
</dbReference>
<feature type="region of interest" description="Disordered" evidence="1">
    <location>
        <begin position="1"/>
        <end position="25"/>
    </location>
</feature>
<comment type="caution">
    <text evidence="3">The sequence shown here is derived from an EMBL/GenBank/DDBJ whole genome shotgun (WGS) entry which is preliminary data.</text>
</comment>
<dbReference type="EMBL" id="JAQQKW010000009">
    <property type="protein sequence ID" value="MDC7695539.1"/>
    <property type="molecule type" value="Genomic_DNA"/>
</dbReference>
<protein>
    <submittedName>
        <fullName evidence="3">Phasin family protein</fullName>
    </submittedName>
</protein>
<evidence type="ECO:0000313" key="3">
    <source>
        <dbReference type="EMBL" id="MDC7695539.1"/>
    </source>
</evidence>